<dbReference type="RefSeq" id="WP_386832682.1">
    <property type="nucleotide sequence ID" value="NZ_JBHUNP010000001.1"/>
</dbReference>
<organism evidence="2 3">
    <name type="scientific">Devosia albogilva</name>
    <dbReference type="NCBI Taxonomy" id="429726"/>
    <lineage>
        <taxon>Bacteria</taxon>
        <taxon>Pseudomonadati</taxon>
        <taxon>Pseudomonadota</taxon>
        <taxon>Alphaproteobacteria</taxon>
        <taxon>Hyphomicrobiales</taxon>
        <taxon>Devosiaceae</taxon>
        <taxon>Devosia</taxon>
    </lineage>
</organism>
<evidence type="ECO:0000256" key="1">
    <source>
        <dbReference type="SAM" id="Phobius"/>
    </source>
</evidence>
<protein>
    <submittedName>
        <fullName evidence="2">Uncharacterized protein</fullName>
    </submittedName>
</protein>
<keyword evidence="1" id="KW-0812">Transmembrane</keyword>
<reference evidence="3" key="1">
    <citation type="journal article" date="2019" name="Int. J. Syst. Evol. Microbiol.">
        <title>The Global Catalogue of Microorganisms (GCM) 10K type strain sequencing project: providing services to taxonomists for standard genome sequencing and annotation.</title>
        <authorList>
            <consortium name="The Broad Institute Genomics Platform"/>
            <consortium name="The Broad Institute Genome Sequencing Center for Infectious Disease"/>
            <person name="Wu L."/>
            <person name="Ma J."/>
        </authorList>
    </citation>
    <scope>NUCLEOTIDE SEQUENCE [LARGE SCALE GENOMIC DNA]</scope>
    <source>
        <strain evidence="3">CCM 7427</strain>
    </source>
</reference>
<dbReference type="EMBL" id="JBHUNP010000001">
    <property type="protein sequence ID" value="MFD2647661.1"/>
    <property type="molecule type" value="Genomic_DNA"/>
</dbReference>
<sequence>MPRLTLAAMLMPPTAAALCGPGLVARCMSPLGLEAMMASLQSVAFAALLFSMPISWAVAAAIMGAPNRR</sequence>
<dbReference type="Proteomes" id="UP001597521">
    <property type="component" value="Unassembled WGS sequence"/>
</dbReference>
<name>A0ABW5QJG3_9HYPH</name>
<keyword evidence="1" id="KW-0472">Membrane</keyword>
<keyword evidence="3" id="KW-1185">Reference proteome</keyword>
<accession>A0ABW5QJG3</accession>
<feature type="transmembrane region" description="Helical" evidence="1">
    <location>
        <begin position="40"/>
        <end position="63"/>
    </location>
</feature>
<evidence type="ECO:0000313" key="2">
    <source>
        <dbReference type="EMBL" id="MFD2647661.1"/>
    </source>
</evidence>
<gene>
    <name evidence="2" type="ORF">ACFSX5_07655</name>
</gene>
<proteinExistence type="predicted"/>
<evidence type="ECO:0000313" key="3">
    <source>
        <dbReference type="Proteomes" id="UP001597521"/>
    </source>
</evidence>
<keyword evidence="1" id="KW-1133">Transmembrane helix</keyword>
<comment type="caution">
    <text evidence="2">The sequence shown here is derived from an EMBL/GenBank/DDBJ whole genome shotgun (WGS) entry which is preliminary data.</text>
</comment>